<reference evidence="8 9" key="1">
    <citation type="submission" date="2017-02" db="EMBL/GenBank/DDBJ databases">
        <authorList>
            <person name="Peterson S.W."/>
        </authorList>
    </citation>
    <scope>NUCLEOTIDE SEQUENCE [LARGE SCALE GENOMIC DNA]</scope>
    <source>
        <strain evidence="9">type strain: NCCB 100098</strain>
    </source>
</reference>
<proteinExistence type="predicted"/>
<dbReference type="SMART" id="SM00448">
    <property type="entry name" value="REC"/>
    <property type="match status" value="1"/>
</dbReference>
<evidence type="ECO:0000256" key="2">
    <source>
        <dbReference type="ARBA" id="ARBA00023012"/>
    </source>
</evidence>
<feature type="modified residue" description="4-aspartylphosphate" evidence="6">
    <location>
        <position position="66"/>
    </location>
</feature>
<evidence type="ECO:0000313" key="8">
    <source>
        <dbReference type="EMBL" id="SKC33090.1"/>
    </source>
</evidence>
<dbReference type="SUPFAM" id="SSF48452">
    <property type="entry name" value="TPR-like"/>
    <property type="match status" value="1"/>
</dbReference>
<dbReference type="InterPro" id="IPR001789">
    <property type="entry name" value="Sig_transdc_resp-reg_receiver"/>
</dbReference>
<dbReference type="SUPFAM" id="SSF52172">
    <property type="entry name" value="CheY-like"/>
    <property type="match status" value="1"/>
</dbReference>
<evidence type="ECO:0000259" key="7">
    <source>
        <dbReference type="PROSITE" id="PS50110"/>
    </source>
</evidence>
<evidence type="ECO:0000256" key="3">
    <source>
        <dbReference type="ARBA" id="ARBA00023015"/>
    </source>
</evidence>
<dbReference type="Gene3D" id="3.40.50.2300">
    <property type="match status" value="1"/>
</dbReference>
<dbReference type="OrthoDB" id="5902636at2"/>
<keyword evidence="1 6" id="KW-0597">Phosphoprotein</keyword>
<dbReference type="AlphaFoldDB" id="A0A1T5I201"/>
<dbReference type="GO" id="GO:0000976">
    <property type="term" value="F:transcription cis-regulatory region binding"/>
    <property type="evidence" value="ECO:0007669"/>
    <property type="project" value="TreeGrafter"/>
</dbReference>
<dbReference type="RefSeq" id="WP_159447954.1">
    <property type="nucleotide sequence ID" value="NZ_FUZI01000004.1"/>
</dbReference>
<evidence type="ECO:0000256" key="1">
    <source>
        <dbReference type="ARBA" id="ARBA00022553"/>
    </source>
</evidence>
<dbReference type="Pfam" id="PF00072">
    <property type="entry name" value="Response_reg"/>
    <property type="match status" value="1"/>
</dbReference>
<dbReference type="PROSITE" id="PS50110">
    <property type="entry name" value="RESPONSE_REGULATORY"/>
    <property type="match status" value="1"/>
</dbReference>
<evidence type="ECO:0000256" key="5">
    <source>
        <dbReference type="ARBA" id="ARBA00023163"/>
    </source>
</evidence>
<dbReference type="Proteomes" id="UP000189966">
    <property type="component" value="Unassembled WGS sequence"/>
</dbReference>
<dbReference type="GO" id="GO:0032993">
    <property type="term" value="C:protein-DNA complex"/>
    <property type="evidence" value="ECO:0007669"/>
    <property type="project" value="TreeGrafter"/>
</dbReference>
<feature type="domain" description="Response regulatory" evidence="7">
    <location>
        <begin position="16"/>
        <end position="135"/>
    </location>
</feature>
<evidence type="ECO:0000256" key="6">
    <source>
        <dbReference type="PROSITE-ProRule" id="PRU00169"/>
    </source>
</evidence>
<name>A0A1T5I201_9GAMM</name>
<sequence length="546" mass="62420">MTEASTYTNIDWAQVKVLIIDDQLSSALLIQNILHSIDLTAIDIATNSVNAIRLCKTTAYDLILLDFHLDPQLSGSELLTVMRKNNYISAYCGIIFISGDRTPEVIVTSISLDADSFLSKPLNIGQLKQRIITVYQACLIRKPIYIAITNNQTSTAIFLCRQLLQQHGHNLEIEILLLDLLISQQDWLPAQQLLSLFSERSQHHKLGLLQTQLMHKQGDTIAAIQRLQTLIKQVPLFVEAYDELALLLHQQQQPCEAKAIAYQALMLTPSISQRSLMAAQLAVCTNDLSLFIKIGKTFVTHLPIINQDWIIYFAQFTALFEQLHSQQLSPLSQRKLLKQLKNIHRLAQQRLTSSQKKHLAAFCHITLARFAVTNNQPLKAKRRLLHGLKIYFGQMSQAPAAIMVDALPLLVYFGETRLIKEIYQVLMTRSVLDEHSHHRLSQLQRNKFIIENIRLLVDQLATAKATISPDPQRAYHIYHTILRDYPYNTEAHLGRMNSLLVLQQIHHPEIDISLQQIKKMPLASPLQEWFIQLQQLYIDKHSVVYP</sequence>
<keyword evidence="2" id="KW-0902">Two-component regulatory system</keyword>
<protein>
    <submittedName>
        <fullName evidence="8">Chemotaxis protein CheY</fullName>
    </submittedName>
</protein>
<dbReference type="GO" id="GO:0006355">
    <property type="term" value="P:regulation of DNA-templated transcription"/>
    <property type="evidence" value="ECO:0007669"/>
    <property type="project" value="TreeGrafter"/>
</dbReference>
<dbReference type="PANTHER" id="PTHR48111:SF1">
    <property type="entry name" value="TWO-COMPONENT RESPONSE REGULATOR ORR33"/>
    <property type="match status" value="1"/>
</dbReference>
<accession>A0A1T5I201</accession>
<dbReference type="Gene3D" id="1.25.40.10">
    <property type="entry name" value="Tetratricopeptide repeat domain"/>
    <property type="match status" value="1"/>
</dbReference>
<dbReference type="InterPro" id="IPR011006">
    <property type="entry name" value="CheY-like_superfamily"/>
</dbReference>
<evidence type="ECO:0000313" key="9">
    <source>
        <dbReference type="Proteomes" id="UP000189966"/>
    </source>
</evidence>
<keyword evidence="3" id="KW-0805">Transcription regulation</keyword>
<dbReference type="InterPro" id="IPR039420">
    <property type="entry name" value="WalR-like"/>
</dbReference>
<organism evidence="8 9">
    <name type="scientific">Photobacterium piscicola</name>
    <dbReference type="NCBI Taxonomy" id="1378299"/>
    <lineage>
        <taxon>Bacteria</taxon>
        <taxon>Pseudomonadati</taxon>
        <taxon>Pseudomonadota</taxon>
        <taxon>Gammaproteobacteria</taxon>
        <taxon>Vibrionales</taxon>
        <taxon>Vibrionaceae</taxon>
        <taxon>Photobacterium</taxon>
    </lineage>
</organism>
<dbReference type="InterPro" id="IPR011990">
    <property type="entry name" value="TPR-like_helical_dom_sf"/>
</dbReference>
<dbReference type="EMBL" id="FUZI01000004">
    <property type="protein sequence ID" value="SKC33090.1"/>
    <property type="molecule type" value="Genomic_DNA"/>
</dbReference>
<dbReference type="GO" id="GO:0005829">
    <property type="term" value="C:cytosol"/>
    <property type="evidence" value="ECO:0007669"/>
    <property type="project" value="TreeGrafter"/>
</dbReference>
<gene>
    <name evidence="8" type="primary">cheY_2</name>
    <name evidence="8" type="ORF">CZ809_02625</name>
</gene>
<dbReference type="GO" id="GO:0000156">
    <property type="term" value="F:phosphorelay response regulator activity"/>
    <property type="evidence" value="ECO:0007669"/>
    <property type="project" value="TreeGrafter"/>
</dbReference>
<keyword evidence="5" id="KW-0804">Transcription</keyword>
<evidence type="ECO:0000256" key="4">
    <source>
        <dbReference type="ARBA" id="ARBA00023125"/>
    </source>
</evidence>
<dbReference type="PANTHER" id="PTHR48111">
    <property type="entry name" value="REGULATOR OF RPOS"/>
    <property type="match status" value="1"/>
</dbReference>
<keyword evidence="4" id="KW-0238">DNA-binding</keyword>